<dbReference type="Proteomes" id="UP001240236">
    <property type="component" value="Unassembled WGS sequence"/>
</dbReference>
<comment type="caution">
    <text evidence="2">The sequence shown here is derived from an EMBL/GenBank/DDBJ whole genome shotgun (WGS) entry which is preliminary data.</text>
</comment>
<feature type="region of interest" description="Disordered" evidence="1">
    <location>
        <begin position="1"/>
        <end position="241"/>
    </location>
</feature>
<reference evidence="2 3" key="1">
    <citation type="submission" date="2023-07" db="EMBL/GenBank/DDBJ databases">
        <title>Sequencing the genomes of 1000 actinobacteria strains.</title>
        <authorList>
            <person name="Klenk H.-P."/>
        </authorList>
    </citation>
    <scope>NUCLEOTIDE SEQUENCE [LARGE SCALE GENOMIC DNA]</scope>
    <source>
        <strain evidence="2 3">DSM 44709</strain>
    </source>
</reference>
<sequence>MIEQGHSLKPSPDVFRFRAPAQNRHRRDAPSAVDRPWGADLRQGRHERRSRSMDGAQRRPCRPRRRLAARPKICSASPGRRQTEHPGPQTQPIPPTKKQPAPRTPQPPEASPCTGVPRLAGGTALQRNPPRHRTHRRHQYAEISGAQRPIAWGTPTGPPTADIAGTASKAHRKQRGPQAATDRTQRAPQAATHTRQGEPHTALLRHPSSVATIGRSAPEISRYPTPHGRHRLAANDAASPV</sequence>
<gene>
    <name evidence="2" type="ORF">J2S42_001423</name>
</gene>
<organism evidence="2 3">
    <name type="scientific">Catenuloplanes indicus</name>
    <dbReference type="NCBI Taxonomy" id="137267"/>
    <lineage>
        <taxon>Bacteria</taxon>
        <taxon>Bacillati</taxon>
        <taxon>Actinomycetota</taxon>
        <taxon>Actinomycetes</taxon>
        <taxon>Micromonosporales</taxon>
        <taxon>Micromonosporaceae</taxon>
        <taxon>Catenuloplanes</taxon>
    </lineage>
</organism>
<evidence type="ECO:0000313" key="2">
    <source>
        <dbReference type="EMBL" id="MDQ0364754.1"/>
    </source>
</evidence>
<dbReference type="EMBL" id="JAUSUZ010000001">
    <property type="protein sequence ID" value="MDQ0364754.1"/>
    <property type="molecule type" value="Genomic_DNA"/>
</dbReference>
<accession>A0AAE3VWX9</accession>
<feature type="compositionally biased region" description="Basic residues" evidence="1">
    <location>
        <begin position="129"/>
        <end position="138"/>
    </location>
</feature>
<feature type="compositionally biased region" description="Pro residues" evidence="1">
    <location>
        <begin position="89"/>
        <end position="110"/>
    </location>
</feature>
<protein>
    <submittedName>
        <fullName evidence="2">Uncharacterized protein</fullName>
    </submittedName>
</protein>
<feature type="compositionally biased region" description="Basic residues" evidence="1">
    <location>
        <begin position="59"/>
        <end position="69"/>
    </location>
</feature>
<name>A0AAE3VWX9_9ACTN</name>
<keyword evidence="3" id="KW-1185">Reference proteome</keyword>
<proteinExistence type="predicted"/>
<evidence type="ECO:0000256" key="1">
    <source>
        <dbReference type="SAM" id="MobiDB-lite"/>
    </source>
</evidence>
<evidence type="ECO:0000313" key="3">
    <source>
        <dbReference type="Proteomes" id="UP001240236"/>
    </source>
</evidence>
<dbReference type="AlphaFoldDB" id="A0AAE3VWX9"/>